<proteinExistence type="predicted"/>
<evidence type="ECO:0000313" key="2">
    <source>
        <dbReference type="Proteomes" id="UP000026999"/>
    </source>
</evidence>
<reference evidence="1 2" key="1">
    <citation type="journal article" date="2014" name="Genome Announc.">
        <title>Complete Genome Sequence of a Staphylococcus epidermidis Bacteriophage Isolated from the Anterior Nares of Humans.</title>
        <authorList>
            <person name="Aswani V.H."/>
            <person name="Tremblay D.M."/>
            <person name="Moineau S."/>
            <person name="Shukla S.K."/>
        </authorList>
    </citation>
    <scope>NUCLEOTIDE SEQUENCE [LARGE SCALE GENOMIC DNA]</scope>
</reference>
<protein>
    <submittedName>
        <fullName evidence="1">Uncharacterized protein</fullName>
    </submittedName>
</protein>
<accession>A0A060AKR3</accession>
<keyword evidence="2" id="KW-1185">Reference proteome</keyword>
<dbReference type="KEGG" id="vg:19685882"/>
<dbReference type="RefSeq" id="YP_009042646.1">
    <property type="nucleotide sequence ID" value="NC_024355.1"/>
</dbReference>
<dbReference type="Proteomes" id="UP000026999">
    <property type="component" value="Segment"/>
</dbReference>
<dbReference type="EMBL" id="KJ804259">
    <property type="protein sequence ID" value="AIA64167.1"/>
    <property type="molecule type" value="Genomic_DNA"/>
</dbReference>
<evidence type="ECO:0000313" key="1">
    <source>
        <dbReference type="EMBL" id="AIA64167.1"/>
    </source>
</evidence>
<organism evidence="1 2">
    <name type="scientific">Staphylococcus phage 6ec</name>
    <dbReference type="NCBI Taxonomy" id="1500386"/>
    <lineage>
        <taxon>Viruses</taxon>
        <taxon>Duplodnaviria</taxon>
        <taxon>Heunggongvirae</taxon>
        <taxon>Uroviricota</taxon>
        <taxon>Caudoviricetes</taxon>
        <taxon>Sextaecvirus</taxon>
        <taxon>Sextaecvirus sextaec</taxon>
    </lineage>
</organism>
<name>A0A060AKR3_9CAUD</name>
<dbReference type="GeneID" id="19685882"/>
<sequence length="52" mass="6094">MENETLEQIKNDYIFLISEHPNDWGLNETATDEEIKEMALSLAIEEKENKII</sequence>
<gene>
    <name evidence="1" type="ORF">PHAGE6E_141</name>
</gene>